<comment type="similarity">
    <text evidence="8">Belongs to the dTDP-4-dehydrorhamnose 3,5-epimerase family.</text>
</comment>
<dbReference type="Gene3D" id="2.60.120.10">
    <property type="entry name" value="Jelly Rolls"/>
    <property type="match status" value="1"/>
</dbReference>
<feature type="region of interest" description="Disordered" evidence="9">
    <location>
        <begin position="250"/>
        <end position="273"/>
    </location>
</feature>
<feature type="compositionally biased region" description="Polar residues" evidence="9">
    <location>
        <begin position="263"/>
        <end position="272"/>
    </location>
</feature>
<feature type="binding site" evidence="6">
    <location>
        <position position="122"/>
    </location>
    <ligand>
        <name>substrate</name>
    </ligand>
</feature>
<organism evidence="10">
    <name type="scientific">Neisseria meningitidis</name>
    <dbReference type="NCBI Taxonomy" id="487"/>
    <lineage>
        <taxon>Bacteria</taxon>
        <taxon>Pseudomonadati</taxon>
        <taxon>Pseudomonadota</taxon>
        <taxon>Betaproteobacteria</taxon>
        <taxon>Neisseriales</taxon>
        <taxon>Neisseriaceae</taxon>
        <taxon>Neisseria</taxon>
    </lineage>
</organism>
<dbReference type="PANTHER" id="PTHR21047">
    <property type="entry name" value="DTDP-6-DEOXY-D-GLUCOSE-3,5 EPIMERASE"/>
    <property type="match status" value="1"/>
</dbReference>
<reference evidence="10" key="1">
    <citation type="journal article" date="1994" name="Mol. Microbiol.">
        <title>Contribution of genes from the capsule gene complex (cps) to lipooligosaccharide biosynthesis and serum resistance in Neisseria meningitidis.</title>
        <authorList>
            <person name="Hammerschmidt S."/>
            <person name="Birkholz C."/>
            <person name="Zahringer U."/>
            <person name="Robertson B.D."/>
            <person name="Putten J."/>
            <person name="Ebeling O."/>
            <person name="Frosch M."/>
        </authorList>
    </citation>
    <scope>NUCLEOTIDE SEQUENCE</scope>
    <source>
        <strain evidence="10">B1940</strain>
    </source>
</reference>
<evidence type="ECO:0000256" key="4">
    <source>
        <dbReference type="ARBA" id="ARBA00019595"/>
    </source>
</evidence>
<feature type="binding site" evidence="6">
    <location>
        <position position="75"/>
    </location>
    <ligand>
        <name>substrate</name>
    </ligand>
</feature>
<comment type="subunit">
    <text evidence="8">Homodimer.</text>
</comment>
<feature type="binding site" evidence="6">
    <location>
        <begin position="51"/>
        <end position="53"/>
    </location>
    <ligand>
        <name>substrate</name>
    </ligand>
</feature>
<dbReference type="UniPathway" id="UPA00124"/>
<comment type="pathway">
    <text evidence="8">Carbohydrate biosynthesis; dTDP-L-rhamnose biosynthesis.</text>
</comment>
<dbReference type="CDD" id="cd00438">
    <property type="entry name" value="cupin_RmlC"/>
    <property type="match status" value="1"/>
</dbReference>
<dbReference type="GO" id="GO:0019305">
    <property type="term" value="P:dTDP-rhamnose biosynthetic process"/>
    <property type="evidence" value="ECO:0007669"/>
    <property type="project" value="UniProtKB-UniRule"/>
</dbReference>
<evidence type="ECO:0000256" key="3">
    <source>
        <dbReference type="ARBA" id="ARBA00012098"/>
    </source>
</evidence>
<dbReference type="GO" id="GO:0000271">
    <property type="term" value="P:polysaccharide biosynthetic process"/>
    <property type="evidence" value="ECO:0007669"/>
    <property type="project" value="TreeGrafter"/>
</dbReference>
<reference evidence="10" key="2">
    <citation type="submission" date="1995-11" db="EMBL/GenBank/DDBJ databases">
        <title>Genes associated with the meningococcal capsule complex are also found in Neisseria gonorrhoeae.</title>
        <authorList>
            <person name="Petering H."/>
            <person name="Hammerschmidt S."/>
            <person name="Frosch M."/>
            <person name="Van Putten J.P.M."/>
            <person name="Ison C.A."/>
            <person name="Robertson B.D."/>
        </authorList>
    </citation>
    <scope>NUCLEOTIDE SEQUENCE</scope>
    <source>
        <strain evidence="10">B1940</strain>
    </source>
</reference>
<sequence>MKDKKMNIIDTAIPDVKLLEPQVFGDARGFFMETFRDEWFKTQVCERTFVQENHSKSGKGVLRGLHYQTENTQGKLVRVVVGEVFDVAVDMREGSPTFGKWVGEILSAQNQCQLWIPEGFAHGFCVLGDAAEVVYKCTDYYKPEAEQVLIWNDPTVGIGWPLQTAPLLSPKDLAGKAWAQAKSSALRFPDKKCRLNVSDGIFSDRLPTRLQYALCKEKHPGNEERQTQPRSGGIPVLQIQRKRRIRAAVGHGEGNNKRHNHTDQAFTDNQAGGEQGSDALGVFQTAFAVFRFFTDDVFQHRRQHRACHDGHIDGRRQINTHTDRKDGQGKFAA</sequence>
<dbReference type="GO" id="GO:0005829">
    <property type="term" value="C:cytosol"/>
    <property type="evidence" value="ECO:0007669"/>
    <property type="project" value="TreeGrafter"/>
</dbReference>
<proteinExistence type="inferred from homology"/>
<evidence type="ECO:0000256" key="1">
    <source>
        <dbReference type="ARBA" id="ARBA00001298"/>
    </source>
</evidence>
<dbReference type="InterPro" id="IPR014710">
    <property type="entry name" value="RmlC-like_jellyroll"/>
</dbReference>
<feature type="site" description="Participates in a stacking interaction with the thymidine ring of dTDP-4-oxo-6-deoxyglucose" evidence="7">
    <location>
        <position position="141"/>
    </location>
</feature>
<feature type="binding site" evidence="6">
    <location>
        <position position="146"/>
    </location>
    <ligand>
        <name>substrate</name>
    </ligand>
</feature>
<dbReference type="EMBL" id="L09189">
    <property type="protein sequence ID" value="AAC37051.1"/>
    <property type="molecule type" value="Genomic_DNA"/>
</dbReference>
<dbReference type="EC" id="5.1.3.13" evidence="3 8"/>
<name>Q51155_NEIME</name>
<evidence type="ECO:0000256" key="6">
    <source>
        <dbReference type="PIRSR" id="PIRSR600888-2"/>
    </source>
</evidence>
<feature type="active site" description="Proton acceptor" evidence="5">
    <location>
        <position position="66"/>
    </location>
</feature>
<feature type="region of interest" description="Disordered" evidence="9">
    <location>
        <begin position="313"/>
        <end position="333"/>
    </location>
</feature>
<dbReference type="InterPro" id="IPR000888">
    <property type="entry name" value="RmlC-like"/>
</dbReference>
<dbReference type="NCBIfam" id="TIGR01221">
    <property type="entry name" value="rmlC"/>
    <property type="match status" value="1"/>
</dbReference>
<protein>
    <recommendedName>
        <fullName evidence="4 8">dTDP-4-dehydrorhamnose 3,5-epimerase</fullName>
        <ecNumber evidence="3 8">5.1.3.13</ecNumber>
    </recommendedName>
    <alternativeName>
        <fullName evidence="8">Thymidine diphospho-4-keto-rhamnose 3,5-epimerase</fullName>
    </alternativeName>
</protein>
<feature type="binding site" evidence="6">
    <location>
        <position position="33"/>
    </location>
    <ligand>
        <name>substrate</name>
    </ligand>
</feature>
<accession>Q51155</accession>
<evidence type="ECO:0000256" key="7">
    <source>
        <dbReference type="PIRSR" id="PIRSR600888-3"/>
    </source>
</evidence>
<feature type="binding site" evidence="6">
    <location>
        <position position="63"/>
    </location>
    <ligand>
        <name>substrate</name>
    </ligand>
</feature>
<feature type="active site" description="Proton donor" evidence="5">
    <location>
        <position position="135"/>
    </location>
</feature>
<evidence type="ECO:0000256" key="5">
    <source>
        <dbReference type="PIRSR" id="PIRSR600888-1"/>
    </source>
</evidence>
<dbReference type="InterPro" id="IPR011051">
    <property type="entry name" value="RmlC_Cupin_sf"/>
</dbReference>
<feature type="binding site" evidence="6">
    <location>
        <position position="28"/>
    </location>
    <ligand>
        <name>substrate</name>
    </ligand>
</feature>
<comment type="catalytic activity">
    <reaction evidence="1 8">
        <text>dTDP-4-dehydro-6-deoxy-alpha-D-glucose = dTDP-4-dehydro-beta-L-rhamnose</text>
        <dbReference type="Rhea" id="RHEA:16969"/>
        <dbReference type="ChEBI" id="CHEBI:57649"/>
        <dbReference type="ChEBI" id="CHEBI:62830"/>
        <dbReference type="EC" id="5.1.3.13"/>
    </reaction>
</comment>
<dbReference type="AlphaFoldDB" id="Q51155"/>
<comment type="function">
    <text evidence="2 8">Catalyzes the epimerization of the C3' and C5'positions of dTDP-6-deoxy-D-xylo-4-hexulose, forming dTDP-6-deoxy-L-lyxo-4-hexulose.</text>
</comment>
<gene>
    <name evidence="10" type="primary">rfbC</name>
</gene>
<dbReference type="Pfam" id="PF00908">
    <property type="entry name" value="dTDP_sugar_isom"/>
    <property type="match status" value="1"/>
</dbReference>
<evidence type="ECO:0000256" key="8">
    <source>
        <dbReference type="RuleBase" id="RU364069"/>
    </source>
</evidence>
<evidence type="ECO:0000256" key="9">
    <source>
        <dbReference type="SAM" id="MobiDB-lite"/>
    </source>
</evidence>
<keyword evidence="8" id="KW-0413">Isomerase</keyword>
<dbReference type="SUPFAM" id="SSF51182">
    <property type="entry name" value="RmlC-like cupins"/>
    <property type="match status" value="1"/>
</dbReference>
<dbReference type="PANTHER" id="PTHR21047:SF2">
    <property type="entry name" value="THYMIDINE DIPHOSPHO-4-KETO-RHAMNOSE 3,5-EPIMERASE"/>
    <property type="match status" value="1"/>
</dbReference>
<evidence type="ECO:0000256" key="2">
    <source>
        <dbReference type="ARBA" id="ARBA00001997"/>
    </source>
</evidence>
<evidence type="ECO:0000313" key="10">
    <source>
        <dbReference type="EMBL" id="AAC37051.1"/>
    </source>
</evidence>
<dbReference type="GO" id="GO:0008830">
    <property type="term" value="F:dTDP-4-dehydrorhamnose 3,5-epimerase activity"/>
    <property type="evidence" value="ECO:0007669"/>
    <property type="project" value="UniProtKB-UniRule"/>
</dbReference>
<feature type="binding site" evidence="6">
    <location>
        <position position="171"/>
    </location>
    <ligand>
        <name>substrate</name>
    </ligand>
</feature>